<proteinExistence type="inferred from homology"/>
<keyword evidence="6 7" id="KW-0472">Membrane</keyword>
<evidence type="ECO:0000313" key="10">
    <source>
        <dbReference type="EMBL" id="MBI6873638.1"/>
    </source>
</evidence>
<comment type="similarity">
    <text evidence="2">Belongs to the ABC-4 integral membrane protein family. LolC/E subfamily.</text>
</comment>
<accession>A0A934HZK5</accession>
<dbReference type="InterPro" id="IPR003838">
    <property type="entry name" value="ABC3_permease_C"/>
</dbReference>
<dbReference type="GO" id="GO:0098797">
    <property type="term" value="C:plasma membrane protein complex"/>
    <property type="evidence" value="ECO:0007669"/>
    <property type="project" value="TreeGrafter"/>
</dbReference>
<evidence type="ECO:0000256" key="4">
    <source>
        <dbReference type="ARBA" id="ARBA00022692"/>
    </source>
</evidence>
<dbReference type="PANTHER" id="PTHR30489">
    <property type="entry name" value="LIPOPROTEIN-RELEASING SYSTEM TRANSMEMBRANE PROTEIN LOLE"/>
    <property type="match status" value="1"/>
</dbReference>
<evidence type="ECO:0000256" key="5">
    <source>
        <dbReference type="ARBA" id="ARBA00022989"/>
    </source>
</evidence>
<feature type="transmembrane region" description="Helical" evidence="7">
    <location>
        <begin position="256"/>
        <end position="278"/>
    </location>
</feature>
<evidence type="ECO:0000259" key="9">
    <source>
        <dbReference type="Pfam" id="PF12704"/>
    </source>
</evidence>
<evidence type="ECO:0000256" key="1">
    <source>
        <dbReference type="ARBA" id="ARBA00004651"/>
    </source>
</evidence>
<feature type="transmembrane region" description="Helical" evidence="7">
    <location>
        <begin position="299"/>
        <end position="325"/>
    </location>
</feature>
<dbReference type="PANTHER" id="PTHR30489:SF0">
    <property type="entry name" value="LIPOPROTEIN-RELEASING SYSTEM TRANSMEMBRANE PROTEIN LOLE"/>
    <property type="match status" value="1"/>
</dbReference>
<reference evidence="10" key="1">
    <citation type="submission" date="2020-12" db="EMBL/GenBank/DDBJ databases">
        <title>Clostridium thailandense sp. nov., a novel acetogenic bacterium isolated from peat land soil in Thailand.</title>
        <authorList>
            <person name="Chaikitkaew S."/>
            <person name="Birkeland N.K."/>
        </authorList>
    </citation>
    <scope>NUCLEOTIDE SEQUENCE</scope>
    <source>
        <strain evidence="10">DSM 17425</strain>
    </source>
</reference>
<sequence length="385" mass="42352">MFASLRIAWRFLKDSKAQTMIIILGIAIGVSVQIFIGLLSKGLETTLLNKFIGNSPHITVYFAKGGMEDWQSKKSKIKVVSKDIDVVAPVAEQQAFIKLTDIKEPARIRGFIPEDLNKLYGIKSKIYEGKMIENNGQALIGKELKERLDLKLGDKLNIVTIDKRNIELTIVGFYDLESAGLNRFWIFTDLKTAQDLIGFGDKVTSIEIGVVNPYLADSLSKKVSNSLNDKDIKVQNWKDENKLLLSGIIGQKICTVIIQFFVLLAAVLSIVSVLGITVTQKYKQIGILKAMGIRDGSAAFIFLMQAFVLGIIGTALGVGLAMMYIKGFNTYIVTTEGKPVVDIVIDNKFIIVSALIDIAASTLAAFLPAVKTYRLSPVEIIKNGN</sequence>
<dbReference type="Proteomes" id="UP000622687">
    <property type="component" value="Unassembled WGS sequence"/>
</dbReference>
<dbReference type="GO" id="GO:0044874">
    <property type="term" value="P:lipoprotein localization to outer membrane"/>
    <property type="evidence" value="ECO:0007669"/>
    <property type="project" value="TreeGrafter"/>
</dbReference>
<dbReference type="Pfam" id="PF02687">
    <property type="entry name" value="FtsX"/>
    <property type="match status" value="1"/>
</dbReference>
<dbReference type="AlphaFoldDB" id="A0A934HZK5"/>
<organism evidence="10 11">
    <name type="scientific">Clostridium aciditolerans</name>
    <dbReference type="NCBI Taxonomy" id="339861"/>
    <lineage>
        <taxon>Bacteria</taxon>
        <taxon>Bacillati</taxon>
        <taxon>Bacillota</taxon>
        <taxon>Clostridia</taxon>
        <taxon>Eubacteriales</taxon>
        <taxon>Clostridiaceae</taxon>
        <taxon>Clostridium</taxon>
    </lineage>
</organism>
<feature type="domain" description="ABC3 transporter permease C-terminal" evidence="8">
    <location>
        <begin position="257"/>
        <end position="377"/>
    </location>
</feature>
<evidence type="ECO:0000256" key="3">
    <source>
        <dbReference type="ARBA" id="ARBA00022475"/>
    </source>
</evidence>
<name>A0A934HZK5_9CLOT</name>
<evidence type="ECO:0000256" key="2">
    <source>
        <dbReference type="ARBA" id="ARBA00005236"/>
    </source>
</evidence>
<evidence type="ECO:0000313" key="11">
    <source>
        <dbReference type="Proteomes" id="UP000622687"/>
    </source>
</evidence>
<evidence type="ECO:0000256" key="7">
    <source>
        <dbReference type="SAM" id="Phobius"/>
    </source>
</evidence>
<dbReference type="InterPro" id="IPR051447">
    <property type="entry name" value="Lipoprotein-release_system"/>
</dbReference>
<feature type="domain" description="MacB-like periplasmic core" evidence="9">
    <location>
        <begin position="19"/>
        <end position="219"/>
    </location>
</feature>
<evidence type="ECO:0000259" key="8">
    <source>
        <dbReference type="Pfam" id="PF02687"/>
    </source>
</evidence>
<protein>
    <submittedName>
        <fullName evidence="10">ABC transporter permease</fullName>
    </submittedName>
</protein>
<dbReference type="EMBL" id="JAEEGB010000014">
    <property type="protein sequence ID" value="MBI6873638.1"/>
    <property type="molecule type" value="Genomic_DNA"/>
</dbReference>
<feature type="transmembrane region" description="Helical" evidence="7">
    <location>
        <begin position="21"/>
        <end position="40"/>
    </location>
</feature>
<evidence type="ECO:0000256" key="6">
    <source>
        <dbReference type="ARBA" id="ARBA00023136"/>
    </source>
</evidence>
<keyword evidence="4 7" id="KW-0812">Transmembrane</keyword>
<keyword evidence="5 7" id="KW-1133">Transmembrane helix</keyword>
<gene>
    <name evidence="10" type="ORF">I6U51_13105</name>
</gene>
<keyword evidence="3" id="KW-1003">Cell membrane</keyword>
<dbReference type="InterPro" id="IPR025857">
    <property type="entry name" value="MacB_PCD"/>
</dbReference>
<comment type="subcellular location">
    <subcellularLocation>
        <location evidence="1">Cell membrane</location>
        <topology evidence="1">Multi-pass membrane protein</topology>
    </subcellularLocation>
</comment>
<feature type="transmembrane region" description="Helical" evidence="7">
    <location>
        <begin position="349"/>
        <end position="370"/>
    </location>
</feature>
<dbReference type="RefSeq" id="WP_211143061.1">
    <property type="nucleotide sequence ID" value="NZ_JAEEGB010000014.1"/>
</dbReference>
<dbReference type="Pfam" id="PF12704">
    <property type="entry name" value="MacB_PCD"/>
    <property type="match status" value="1"/>
</dbReference>
<keyword evidence="11" id="KW-1185">Reference proteome</keyword>
<comment type="caution">
    <text evidence="10">The sequence shown here is derived from an EMBL/GenBank/DDBJ whole genome shotgun (WGS) entry which is preliminary data.</text>
</comment>